<sequence>MKLFLQANDYEFWRIVTNGSSIPRKRVECVVVPKEEDEWDENDIKKVQLNAKAMNTLFCALGPNQYNRVSLCDNAKEIWDKLEVTHEGTSRVNESMIHLLAFDYELFEAKPEEGIKEMLDRFTHIINGLKAFGKTYPNKEMVKKMMNSLPTSWKPKVTAIEESKDINPLSLDELIINYNAKEVKEVPKKVGVAWKSTTCEKNEYSSNDDDEEMTMFAKIFKRFMKSNKGRQFQKNEGLKNESTKEKDPIVCYKCKKPGHKKRGSRKQKLKVHIATWSDDDSSDNEDQEVAKIFLMVIDNVKSCKMPMMN</sequence>
<gene>
    <name evidence="1" type="ORF">EPI10_024015</name>
</gene>
<keyword evidence="2" id="KW-1185">Reference proteome</keyword>
<comment type="caution">
    <text evidence="1">The sequence shown here is derived from an EMBL/GenBank/DDBJ whole genome shotgun (WGS) entry which is preliminary data.</text>
</comment>
<dbReference type="Proteomes" id="UP000325315">
    <property type="component" value="Unassembled WGS sequence"/>
</dbReference>
<dbReference type="Pfam" id="PF14223">
    <property type="entry name" value="Retrotran_gag_2"/>
    <property type="match status" value="1"/>
</dbReference>
<dbReference type="PANTHER" id="PTHR34676:SF8">
    <property type="entry name" value="TRANSMEMBRANE PROTEIN"/>
    <property type="match status" value="1"/>
</dbReference>
<evidence type="ECO:0000313" key="1">
    <source>
        <dbReference type="EMBL" id="KAA3473653.1"/>
    </source>
</evidence>
<evidence type="ECO:0000313" key="2">
    <source>
        <dbReference type="Proteomes" id="UP000325315"/>
    </source>
</evidence>
<proteinExistence type="predicted"/>
<dbReference type="PANTHER" id="PTHR34676">
    <property type="entry name" value="DUF4219 DOMAIN-CONTAINING PROTEIN-RELATED"/>
    <property type="match status" value="1"/>
</dbReference>
<accession>A0A5B6VX35</accession>
<dbReference type="EMBL" id="SMMG02000005">
    <property type="protein sequence ID" value="KAA3473653.1"/>
    <property type="molecule type" value="Genomic_DNA"/>
</dbReference>
<protein>
    <submittedName>
        <fullName evidence="1">Zf-CCHC domain-containing protein/UBN2 domain-containing protein</fullName>
    </submittedName>
</protein>
<organism evidence="1 2">
    <name type="scientific">Gossypium australe</name>
    <dbReference type="NCBI Taxonomy" id="47621"/>
    <lineage>
        <taxon>Eukaryota</taxon>
        <taxon>Viridiplantae</taxon>
        <taxon>Streptophyta</taxon>
        <taxon>Embryophyta</taxon>
        <taxon>Tracheophyta</taxon>
        <taxon>Spermatophyta</taxon>
        <taxon>Magnoliopsida</taxon>
        <taxon>eudicotyledons</taxon>
        <taxon>Gunneridae</taxon>
        <taxon>Pentapetalae</taxon>
        <taxon>rosids</taxon>
        <taxon>malvids</taxon>
        <taxon>Malvales</taxon>
        <taxon>Malvaceae</taxon>
        <taxon>Malvoideae</taxon>
        <taxon>Gossypium</taxon>
    </lineage>
</organism>
<dbReference type="AlphaFoldDB" id="A0A5B6VX35"/>
<name>A0A5B6VX35_9ROSI</name>
<dbReference type="OrthoDB" id="1001852at2759"/>
<reference evidence="2" key="1">
    <citation type="journal article" date="2019" name="Plant Biotechnol. J.">
        <title>Genome sequencing of the Australian wild diploid species Gossypium australe highlights disease resistance and delayed gland morphogenesis.</title>
        <authorList>
            <person name="Cai Y."/>
            <person name="Cai X."/>
            <person name="Wang Q."/>
            <person name="Wang P."/>
            <person name="Zhang Y."/>
            <person name="Cai C."/>
            <person name="Xu Y."/>
            <person name="Wang K."/>
            <person name="Zhou Z."/>
            <person name="Wang C."/>
            <person name="Geng S."/>
            <person name="Li B."/>
            <person name="Dong Q."/>
            <person name="Hou Y."/>
            <person name="Wang H."/>
            <person name="Ai P."/>
            <person name="Liu Z."/>
            <person name="Yi F."/>
            <person name="Sun M."/>
            <person name="An G."/>
            <person name="Cheng J."/>
            <person name="Zhang Y."/>
            <person name="Shi Q."/>
            <person name="Xie Y."/>
            <person name="Shi X."/>
            <person name="Chang Y."/>
            <person name="Huang F."/>
            <person name="Chen Y."/>
            <person name="Hong S."/>
            <person name="Mi L."/>
            <person name="Sun Q."/>
            <person name="Zhang L."/>
            <person name="Zhou B."/>
            <person name="Peng R."/>
            <person name="Zhang X."/>
            <person name="Liu F."/>
        </authorList>
    </citation>
    <scope>NUCLEOTIDE SEQUENCE [LARGE SCALE GENOMIC DNA]</scope>
    <source>
        <strain evidence="2">cv. PA1801</strain>
    </source>
</reference>